<dbReference type="GO" id="GO:0009263">
    <property type="term" value="P:deoxyribonucleotide biosynthetic process"/>
    <property type="evidence" value="ECO:0007669"/>
    <property type="project" value="UniProtKB-KW"/>
</dbReference>
<evidence type="ECO:0000313" key="12">
    <source>
        <dbReference type="EMBL" id="MBB1521190.1"/>
    </source>
</evidence>
<evidence type="ECO:0000256" key="2">
    <source>
        <dbReference type="ARBA" id="ARBA00022533"/>
    </source>
</evidence>
<evidence type="ECO:0000256" key="7">
    <source>
        <dbReference type="ARBA" id="ARBA00024942"/>
    </source>
</evidence>
<sequence length="961" mass="106849">MHTDTTRENPQAVAPQAADANSDLAATAPGQLRVIKRNGTVVPYTDDKITVAITKAFLAVEGGTAAASSRIHETVARLTEQVTATFKRRMPSGGTIHIEEIQDQVELSLMRAGEQKVARDYVIYRESQAAKRKSASAADVAVPHPSIRVTKADGSVQPLDMGRLQTIITEACEGLAEVDGELIQSETLKNLYDGVAEKDVNTALVMTARTLVEREPNYSYVTARLLMDNIRAEALGFLGIASSATHHEMADLYAKALPAYVEKGVEYELLDAKLKEYDLEKLGRAINHERDQQFTYLGLQTLFDRYFIHKDGVRFELPQVFFMRVAMGLAIEEPKNREERAIEFYNLLSSFDYMASTPTLFNAGTLRPQLSSCYLTTVPDDLSGIYGAIHDNAMLSKFAGGLGNDWTPVRALGSYIKGTNGKSQGVVPFLKVVNDTAVAVNQGGKRKGAVCAYLETWHLDIEEFLELRKNTGDDRRRTHDMNTANWIPDLFMKRVFDDGQWTLFSPSEVPDLHDLTGKAFEERYEYYEALTQYGKIKVFKTIAAKDLWRKMLSMLFETGHPWLTFKDPCNLRSPQQHVGVVHSSNLCTEITLNTNKDEIAVCNLGSINLVNHIVDGKLDTEKLGRTVKTAVRMLDNVIDINYYSVPQARNSNLKHRPVGLGLMGFQDALYLQHIAYGSDAAIEFADKSMEAISYYAIQASCDLADERGSYSTFEGSLWSKGILPLDSQQILIEARGQKYIDVDLSESLDWAPLRARVQKGIRNSNIMAIAPTATISNIIGVSQSIEPTYQNLYVKSNLSGEFTVINPYLVRDLKNRGLWDSVMVNDLKYYDGSVQQIERIPQDLKDLYATAFEVETKWIVDAASRRQKWIDQAQSLNLYIASASGKKLDVTYRMAWFRGLKTTYYLRALAATSTEKSTINTGKLNAVSSGAIDEGNFAAPAGPAPVPKACAIDQPDCEACQ</sequence>
<name>A0A7W4DEN9_9GAMM</name>
<dbReference type="InterPro" id="IPR005144">
    <property type="entry name" value="ATP-cone_dom"/>
</dbReference>
<dbReference type="SUPFAM" id="SSF48168">
    <property type="entry name" value="R1 subunit of ribonucleotide reductase, N-terminal domain"/>
    <property type="match status" value="1"/>
</dbReference>
<dbReference type="AlphaFoldDB" id="A0A7W4DEN9"/>
<dbReference type="Gene3D" id="3.20.70.20">
    <property type="match status" value="1"/>
</dbReference>
<evidence type="ECO:0000256" key="4">
    <source>
        <dbReference type="ARBA" id="ARBA00022840"/>
    </source>
</evidence>
<evidence type="ECO:0000256" key="1">
    <source>
        <dbReference type="ARBA" id="ARBA00010406"/>
    </source>
</evidence>
<keyword evidence="4 9" id="KW-0067">ATP-binding</keyword>
<dbReference type="PANTHER" id="PTHR11573">
    <property type="entry name" value="RIBONUCLEOSIDE-DIPHOSPHATE REDUCTASE LARGE CHAIN"/>
    <property type="match status" value="1"/>
</dbReference>
<dbReference type="GO" id="GO:0005971">
    <property type="term" value="C:ribonucleoside-diphosphate reductase complex"/>
    <property type="evidence" value="ECO:0007669"/>
    <property type="project" value="TreeGrafter"/>
</dbReference>
<comment type="catalytic activity">
    <reaction evidence="8 10">
        <text>a 2'-deoxyribonucleoside 5'-diphosphate + [thioredoxin]-disulfide + H2O = a ribonucleoside 5'-diphosphate + [thioredoxin]-dithiol</text>
        <dbReference type="Rhea" id="RHEA:23252"/>
        <dbReference type="Rhea" id="RHEA-COMP:10698"/>
        <dbReference type="Rhea" id="RHEA-COMP:10700"/>
        <dbReference type="ChEBI" id="CHEBI:15377"/>
        <dbReference type="ChEBI" id="CHEBI:29950"/>
        <dbReference type="ChEBI" id="CHEBI:50058"/>
        <dbReference type="ChEBI" id="CHEBI:57930"/>
        <dbReference type="ChEBI" id="CHEBI:73316"/>
        <dbReference type="EC" id="1.17.4.1"/>
    </reaction>
</comment>
<dbReference type="Pfam" id="PF02867">
    <property type="entry name" value="Ribonuc_red_lgC"/>
    <property type="match status" value="1"/>
</dbReference>
<feature type="domain" description="ATP-cone" evidence="11">
    <location>
        <begin position="147"/>
        <end position="236"/>
    </location>
</feature>
<keyword evidence="6 10" id="KW-0215">Deoxyribonucleotide synthesis</keyword>
<dbReference type="PROSITE" id="PS51161">
    <property type="entry name" value="ATP_CONE"/>
    <property type="match status" value="2"/>
</dbReference>
<dbReference type="SUPFAM" id="SSF51998">
    <property type="entry name" value="PFL-like glycyl radical enzymes"/>
    <property type="match status" value="1"/>
</dbReference>
<dbReference type="InterPro" id="IPR008926">
    <property type="entry name" value="RNR_R1-su_N"/>
</dbReference>
<dbReference type="PRINTS" id="PR01183">
    <property type="entry name" value="RIBORDTASEM1"/>
</dbReference>
<dbReference type="Pfam" id="PF03477">
    <property type="entry name" value="ATP-cone"/>
    <property type="match status" value="2"/>
</dbReference>
<dbReference type="UniPathway" id="UPA00326"/>
<organism evidence="12 13">
    <name type="scientific">Aquipseudomonas guryensis</name>
    <dbReference type="NCBI Taxonomy" id="2759165"/>
    <lineage>
        <taxon>Bacteria</taxon>
        <taxon>Pseudomonadati</taxon>
        <taxon>Pseudomonadota</taxon>
        <taxon>Gammaproteobacteria</taxon>
        <taxon>Pseudomonadales</taxon>
        <taxon>Pseudomonadaceae</taxon>
        <taxon>Aquipseudomonas</taxon>
    </lineage>
</organism>
<dbReference type="EMBL" id="JACJFN010000005">
    <property type="protein sequence ID" value="MBB1521190.1"/>
    <property type="molecule type" value="Genomic_DNA"/>
</dbReference>
<dbReference type="GO" id="GO:0004748">
    <property type="term" value="F:ribonucleoside-diphosphate reductase activity, thioredoxin disulfide as acceptor"/>
    <property type="evidence" value="ECO:0007669"/>
    <property type="project" value="UniProtKB-EC"/>
</dbReference>
<dbReference type="Pfam" id="PF00317">
    <property type="entry name" value="Ribonuc_red_lgN"/>
    <property type="match status" value="1"/>
</dbReference>
<dbReference type="InterPro" id="IPR013509">
    <property type="entry name" value="RNR_lsu_N"/>
</dbReference>
<keyword evidence="5 10" id="KW-0560">Oxidoreductase</keyword>
<reference evidence="12 13" key="1">
    <citation type="submission" date="2020-08" db="EMBL/GenBank/DDBJ databases">
        <authorList>
            <person name="Kim C.M."/>
        </authorList>
    </citation>
    <scope>NUCLEOTIDE SEQUENCE [LARGE SCALE GENOMIC DNA]</scope>
    <source>
        <strain evidence="12 13">SR9</strain>
    </source>
</reference>
<dbReference type="RefSeq" id="WP_182835129.1">
    <property type="nucleotide sequence ID" value="NZ_JACJFN010000005.1"/>
</dbReference>
<dbReference type="GO" id="GO:0005524">
    <property type="term" value="F:ATP binding"/>
    <property type="evidence" value="ECO:0007669"/>
    <property type="project" value="UniProtKB-UniRule"/>
</dbReference>
<keyword evidence="13" id="KW-1185">Reference proteome</keyword>
<dbReference type="Proteomes" id="UP000581189">
    <property type="component" value="Unassembled WGS sequence"/>
</dbReference>
<evidence type="ECO:0000256" key="3">
    <source>
        <dbReference type="ARBA" id="ARBA00022741"/>
    </source>
</evidence>
<comment type="function">
    <text evidence="7 10">Provides the precursors necessary for DNA synthesis. Catalyzes the biosynthesis of deoxyribonucleotides from the corresponding ribonucleotides.</text>
</comment>
<evidence type="ECO:0000259" key="11">
    <source>
        <dbReference type="PROSITE" id="PS51161"/>
    </source>
</evidence>
<dbReference type="InterPro" id="IPR000788">
    <property type="entry name" value="RNR_lg_C"/>
</dbReference>
<evidence type="ECO:0000313" key="13">
    <source>
        <dbReference type="Proteomes" id="UP000581189"/>
    </source>
</evidence>
<comment type="similarity">
    <text evidence="1 10">Belongs to the ribonucleoside diphosphate reductase large chain family.</text>
</comment>
<evidence type="ECO:0000256" key="10">
    <source>
        <dbReference type="RuleBase" id="RU003410"/>
    </source>
</evidence>
<evidence type="ECO:0000256" key="5">
    <source>
        <dbReference type="ARBA" id="ARBA00023002"/>
    </source>
</evidence>
<dbReference type="InterPro" id="IPR013346">
    <property type="entry name" value="NrdE_NrdA_C"/>
</dbReference>
<protein>
    <recommendedName>
        <fullName evidence="10">Ribonucleoside-diphosphate reductase</fullName>
        <ecNumber evidence="10">1.17.4.1</ecNumber>
    </recommendedName>
</protein>
<feature type="domain" description="ATP-cone" evidence="11">
    <location>
        <begin position="32"/>
        <end position="132"/>
    </location>
</feature>
<dbReference type="InterPro" id="IPR039718">
    <property type="entry name" value="Rrm1"/>
</dbReference>
<keyword evidence="2" id="KW-0021">Allosteric enzyme</keyword>
<accession>A0A7W4DEN9</accession>
<proteinExistence type="inferred from homology"/>
<dbReference type="CDD" id="cd01679">
    <property type="entry name" value="RNR_I"/>
    <property type="match status" value="1"/>
</dbReference>
<dbReference type="NCBIfam" id="NF005544">
    <property type="entry name" value="PRK07207.1"/>
    <property type="match status" value="1"/>
</dbReference>
<dbReference type="PROSITE" id="PS00089">
    <property type="entry name" value="RIBORED_LARGE"/>
    <property type="match status" value="1"/>
</dbReference>
<evidence type="ECO:0000256" key="8">
    <source>
        <dbReference type="ARBA" id="ARBA00047754"/>
    </source>
</evidence>
<dbReference type="FunFam" id="3.20.70.20:FF:000009">
    <property type="entry name" value="Ribonucleoside-diphosphate reductase"/>
    <property type="match status" value="1"/>
</dbReference>
<comment type="caution">
    <text evidence="12">The sequence shown here is derived from an EMBL/GenBank/DDBJ whole genome shotgun (WGS) entry which is preliminary data.</text>
</comment>
<keyword evidence="3 9" id="KW-0547">Nucleotide-binding</keyword>
<dbReference type="EC" id="1.17.4.1" evidence="10"/>
<evidence type="ECO:0000256" key="9">
    <source>
        <dbReference type="PROSITE-ProRule" id="PRU00492"/>
    </source>
</evidence>
<evidence type="ECO:0000256" key="6">
    <source>
        <dbReference type="ARBA" id="ARBA00023116"/>
    </source>
</evidence>
<dbReference type="NCBIfam" id="TIGR02506">
    <property type="entry name" value="NrdE_NrdA"/>
    <property type="match status" value="1"/>
</dbReference>
<dbReference type="PANTHER" id="PTHR11573:SF6">
    <property type="entry name" value="RIBONUCLEOSIDE-DIPHOSPHATE REDUCTASE LARGE SUBUNIT"/>
    <property type="match status" value="1"/>
</dbReference>
<gene>
    <name evidence="12" type="ORF">H3H45_18250</name>
</gene>